<protein>
    <submittedName>
        <fullName evidence="12">TonB-dependent receptor</fullName>
    </submittedName>
</protein>
<evidence type="ECO:0000256" key="3">
    <source>
        <dbReference type="ARBA" id="ARBA00022452"/>
    </source>
</evidence>
<reference evidence="12 13" key="1">
    <citation type="submission" date="2020-10" db="EMBL/GenBank/DDBJ databases">
        <title>Connecting structure to function with the recovery of over 1000 high-quality activated sludge metagenome-assembled genomes encoding full-length rRNA genes using long-read sequencing.</title>
        <authorList>
            <person name="Singleton C.M."/>
            <person name="Petriglieri F."/>
            <person name="Kristensen J.M."/>
            <person name="Kirkegaard R.H."/>
            <person name="Michaelsen T.Y."/>
            <person name="Andersen M.H."/>
            <person name="Karst S.M."/>
            <person name="Dueholm M.S."/>
            <person name="Nielsen P.H."/>
            <person name="Albertsen M."/>
        </authorList>
    </citation>
    <scope>NUCLEOTIDE SEQUENCE [LARGE SCALE GENOMIC DNA]</scope>
    <source>
        <strain evidence="12">Ribe_18-Q3-R11-54_MAXAC.273</strain>
    </source>
</reference>
<dbReference type="NCBIfam" id="TIGR04056">
    <property type="entry name" value="OMP_RagA_SusC"/>
    <property type="match status" value="1"/>
</dbReference>
<dbReference type="Gene3D" id="2.170.130.10">
    <property type="entry name" value="TonB-dependent receptor, plug domain"/>
    <property type="match status" value="1"/>
</dbReference>
<dbReference type="AlphaFoldDB" id="A0A9D7STX6"/>
<keyword evidence="5 9" id="KW-0798">TonB box</keyword>
<evidence type="ECO:0000256" key="2">
    <source>
        <dbReference type="ARBA" id="ARBA00022448"/>
    </source>
</evidence>
<feature type="domain" description="TonB-dependent receptor-like beta-barrel" evidence="10">
    <location>
        <begin position="440"/>
        <end position="989"/>
    </location>
</feature>
<keyword evidence="7 8" id="KW-0998">Cell outer membrane</keyword>
<dbReference type="EMBL" id="JADKGY010000008">
    <property type="protein sequence ID" value="MBK9983058.1"/>
    <property type="molecule type" value="Genomic_DNA"/>
</dbReference>
<dbReference type="SUPFAM" id="SSF56935">
    <property type="entry name" value="Porins"/>
    <property type="match status" value="1"/>
</dbReference>
<evidence type="ECO:0000256" key="5">
    <source>
        <dbReference type="ARBA" id="ARBA00023077"/>
    </source>
</evidence>
<evidence type="ECO:0000259" key="11">
    <source>
        <dbReference type="Pfam" id="PF07715"/>
    </source>
</evidence>
<dbReference type="SUPFAM" id="SSF49464">
    <property type="entry name" value="Carboxypeptidase regulatory domain-like"/>
    <property type="match status" value="1"/>
</dbReference>
<evidence type="ECO:0000256" key="4">
    <source>
        <dbReference type="ARBA" id="ARBA00022692"/>
    </source>
</evidence>
<dbReference type="InterPro" id="IPR037066">
    <property type="entry name" value="Plug_dom_sf"/>
</dbReference>
<dbReference type="InterPro" id="IPR008969">
    <property type="entry name" value="CarboxyPept-like_regulatory"/>
</dbReference>
<keyword evidence="4 8" id="KW-0812">Transmembrane</keyword>
<keyword evidence="6 8" id="KW-0472">Membrane</keyword>
<keyword evidence="12" id="KW-0675">Receptor</keyword>
<evidence type="ECO:0000256" key="1">
    <source>
        <dbReference type="ARBA" id="ARBA00004571"/>
    </source>
</evidence>
<gene>
    <name evidence="12" type="ORF">IPP15_11655</name>
</gene>
<dbReference type="PROSITE" id="PS52016">
    <property type="entry name" value="TONB_DEPENDENT_REC_3"/>
    <property type="match status" value="1"/>
</dbReference>
<dbReference type="Proteomes" id="UP000808337">
    <property type="component" value="Unassembled WGS sequence"/>
</dbReference>
<comment type="similarity">
    <text evidence="8 9">Belongs to the TonB-dependent receptor family.</text>
</comment>
<name>A0A9D7STX6_9BACT</name>
<sequence length="1041" mass="114218">MTTTILNKMKLSVTLLLTFLSIFTYGQDLTVSGIVTSGEDQQPMIGVNVVIKGTTLGASTDYNGAYRIQASADAVLEFSFIGFVAQSFPVNGQTQINVTLQTDKKVLEDVIVVGYKKEIKSNVSSSISSVKAKNIEHLPLTGLDQALQGQVAGIQVTQATGAPGDDIAVRIRGAGTLGNNNPLYIIDGIPTTGNINMFAISDIESIEVLKDGASASIYGARSANGVILITTKKGKKGAPVFSFDSYYGIQEANRLPKLLNASDYLMIRNEAITNSNELRDIPHQLELYNPAILDTLPDNDWLNEVFRVAPMQRHSLSASGGSDNGSFYILGEYSSQKGVFKGQGFDKYLLRFNGDIGKGKFKVGNNISLSFADRDVIGSSGDGAGPGNQLSGIRYALIAAPVFPSKDKNGNWNNTSALLGDPMLYGDGNANPIVFINSTHWNIKRYRIFGNVFAEYNFLKNLKFRTNLGMDLLMQSETIFKERLSAAIYDPTSLSRGNVIDRNLVWNNTLDYSTSLGAEKQHNVSFLLGMEAIANRTDYLGASARNYMTTNQNLWFIDNSVNQAFGDISASGVATEWGLLSYFGQLGYNYKNRYVFNASLRRDGSSRFGKGNKYGVFPAVSVAWNISDESFFKNLDFISHAKLRASWGQLGNQEIGIYPFSSLVQTGIVVYPFGDQIATGSQVVETGNDKIKWETTTQTDVGLELSFLGDRFSLAADYYDKKTDDILVRVPLPQTAGAFSPPYVNAGKVENKGFELALNFRKSGSALTYEVGANISTVSNNVISIAGTEPLLGGFGLSDGPLTRTEPGFPLGSFYLYKMEGIFQTQAEIDASAFQSNDTRPGDVKFADLNGDNVIDDKDRAHLGNPFPDFTYGFNASLNWKHFDLSVLVQGVQGNDVYFLYGNFAYETQLRGFNSYEKILDRWTPNNTNTDIPRVTLDDRNRNRRSSTRFLEDGSYMRVRNLTIGYDLKGIVKSKSISSWRVYVSAQNLFTFTKYSGLDPEIQANTNDTRGYGVSSDLAVGIDWGTVPAPRVFLLGTNLKF</sequence>
<evidence type="ECO:0000256" key="8">
    <source>
        <dbReference type="PROSITE-ProRule" id="PRU01360"/>
    </source>
</evidence>
<dbReference type="GO" id="GO:0009279">
    <property type="term" value="C:cell outer membrane"/>
    <property type="evidence" value="ECO:0007669"/>
    <property type="project" value="UniProtKB-SubCell"/>
</dbReference>
<evidence type="ECO:0000256" key="7">
    <source>
        <dbReference type="ARBA" id="ARBA00023237"/>
    </source>
</evidence>
<dbReference type="InterPro" id="IPR023997">
    <property type="entry name" value="TonB-dep_OMP_SusC/RagA_CS"/>
</dbReference>
<keyword evidence="3 8" id="KW-1134">Transmembrane beta strand</keyword>
<dbReference type="Gene3D" id="2.60.40.1120">
    <property type="entry name" value="Carboxypeptidase-like, regulatory domain"/>
    <property type="match status" value="1"/>
</dbReference>
<organism evidence="12 13">
    <name type="scientific">Candidatus Opimibacter skivensis</name>
    <dbReference type="NCBI Taxonomy" id="2982028"/>
    <lineage>
        <taxon>Bacteria</taxon>
        <taxon>Pseudomonadati</taxon>
        <taxon>Bacteroidota</taxon>
        <taxon>Saprospiria</taxon>
        <taxon>Saprospirales</taxon>
        <taxon>Saprospiraceae</taxon>
        <taxon>Candidatus Opimibacter</taxon>
    </lineage>
</organism>
<dbReference type="InterPro" id="IPR039426">
    <property type="entry name" value="TonB-dep_rcpt-like"/>
</dbReference>
<dbReference type="Pfam" id="PF00593">
    <property type="entry name" value="TonB_dep_Rec_b-barrel"/>
    <property type="match status" value="1"/>
</dbReference>
<dbReference type="Gene3D" id="2.40.170.20">
    <property type="entry name" value="TonB-dependent receptor, beta-barrel domain"/>
    <property type="match status" value="1"/>
</dbReference>
<dbReference type="Pfam" id="PF07715">
    <property type="entry name" value="Plug"/>
    <property type="match status" value="1"/>
</dbReference>
<dbReference type="NCBIfam" id="TIGR04057">
    <property type="entry name" value="SusC_RagA_signa"/>
    <property type="match status" value="1"/>
</dbReference>
<evidence type="ECO:0000256" key="9">
    <source>
        <dbReference type="RuleBase" id="RU003357"/>
    </source>
</evidence>
<evidence type="ECO:0000313" key="12">
    <source>
        <dbReference type="EMBL" id="MBK9983058.1"/>
    </source>
</evidence>
<dbReference type="InterPro" id="IPR000531">
    <property type="entry name" value="Beta-barrel_TonB"/>
</dbReference>
<comment type="subcellular location">
    <subcellularLocation>
        <location evidence="1 8">Cell outer membrane</location>
        <topology evidence="1 8">Multi-pass membrane protein</topology>
    </subcellularLocation>
</comment>
<evidence type="ECO:0000259" key="10">
    <source>
        <dbReference type="Pfam" id="PF00593"/>
    </source>
</evidence>
<dbReference type="Pfam" id="PF13715">
    <property type="entry name" value="CarbopepD_reg_2"/>
    <property type="match status" value="1"/>
</dbReference>
<dbReference type="InterPro" id="IPR012910">
    <property type="entry name" value="Plug_dom"/>
</dbReference>
<keyword evidence="2 8" id="KW-0813">Transport</keyword>
<proteinExistence type="inferred from homology"/>
<dbReference type="InterPro" id="IPR023996">
    <property type="entry name" value="TonB-dep_OMP_SusC/RagA"/>
</dbReference>
<feature type="domain" description="TonB-dependent receptor plug" evidence="11">
    <location>
        <begin position="121"/>
        <end position="226"/>
    </location>
</feature>
<accession>A0A9D7STX6</accession>
<comment type="caution">
    <text evidence="12">The sequence shown here is derived from an EMBL/GenBank/DDBJ whole genome shotgun (WGS) entry which is preliminary data.</text>
</comment>
<evidence type="ECO:0000313" key="13">
    <source>
        <dbReference type="Proteomes" id="UP000808337"/>
    </source>
</evidence>
<evidence type="ECO:0000256" key="6">
    <source>
        <dbReference type="ARBA" id="ARBA00023136"/>
    </source>
</evidence>
<dbReference type="InterPro" id="IPR036942">
    <property type="entry name" value="Beta-barrel_TonB_sf"/>
</dbReference>